<evidence type="ECO:0000313" key="2">
    <source>
        <dbReference type="EMBL" id="EFG04169.2"/>
    </source>
</evidence>
<geneLocation type="plasmid" evidence="2 3">
    <name>pSCL4</name>
</geneLocation>
<accession>D5SJS6</accession>
<protein>
    <submittedName>
        <fullName evidence="2">Histone acetyltransferase HPA2-like acetyltransferase</fullName>
    </submittedName>
</protein>
<keyword evidence="2" id="KW-0808">Transferase</keyword>
<dbReference type="PANTHER" id="PTHR43072">
    <property type="entry name" value="N-ACETYLTRANSFERASE"/>
    <property type="match status" value="1"/>
</dbReference>
<dbReference type="CDD" id="cd04301">
    <property type="entry name" value="NAT_SF"/>
    <property type="match status" value="1"/>
</dbReference>
<reference evidence="2 3" key="1">
    <citation type="journal article" date="2010" name="Genome Biol. Evol.">
        <title>The sequence of a 1.8-mb bacterial linear plasmid reveals a rich evolutionary reservoir of secondary metabolic pathways.</title>
        <authorList>
            <person name="Medema M.H."/>
            <person name="Trefzer A."/>
            <person name="Kovalchuk A."/>
            <person name="van den Berg M."/>
            <person name="Mueller U."/>
            <person name="Heijne W."/>
            <person name="Wu L."/>
            <person name="Alam M.T."/>
            <person name="Ronning C.M."/>
            <person name="Nierman W.C."/>
            <person name="Bovenberg R.A.L."/>
            <person name="Breitling R."/>
            <person name="Takano E."/>
        </authorList>
    </citation>
    <scope>NUCLEOTIDE SEQUENCE [LARGE SCALE GENOMIC DNA]</scope>
    <source>
        <strain evidence="3">ATCC 27064 / DSM 738 / JCM 4710 / NBRC 13307 / NCIMB 12785 / NRRL 3585 / VKM Ac-602</strain>
        <plasmid evidence="2">pSCL4</plasmid>
    </source>
</reference>
<proteinExistence type="predicted"/>
<dbReference type="eggNOG" id="COG0456">
    <property type="taxonomic scope" value="Bacteria"/>
</dbReference>
<dbReference type="SUPFAM" id="SSF55729">
    <property type="entry name" value="Acyl-CoA N-acyltransferases (Nat)"/>
    <property type="match status" value="1"/>
</dbReference>
<dbReference type="Proteomes" id="UP000002357">
    <property type="component" value="Plasmid pSCL4"/>
</dbReference>
<keyword evidence="2" id="KW-0614">Plasmid</keyword>
<name>D5SJS6_STRCL</name>
<dbReference type="GO" id="GO:0016747">
    <property type="term" value="F:acyltransferase activity, transferring groups other than amino-acyl groups"/>
    <property type="evidence" value="ECO:0007669"/>
    <property type="project" value="InterPro"/>
</dbReference>
<dbReference type="InterPro" id="IPR016181">
    <property type="entry name" value="Acyl_CoA_acyltransferase"/>
</dbReference>
<dbReference type="Gene3D" id="3.40.630.30">
    <property type="match status" value="1"/>
</dbReference>
<gene>
    <name evidence="2" type="ORF">SCLAV_p0682</name>
</gene>
<dbReference type="InterPro" id="IPR000182">
    <property type="entry name" value="GNAT_dom"/>
</dbReference>
<feature type="domain" description="N-acetyltransferase" evidence="1">
    <location>
        <begin position="1"/>
        <end position="63"/>
    </location>
</feature>
<keyword evidence="3" id="KW-1185">Reference proteome</keyword>
<dbReference type="Pfam" id="PF00583">
    <property type="entry name" value="Acetyltransf_1"/>
    <property type="match status" value="1"/>
</dbReference>
<dbReference type="PROSITE" id="PS51186">
    <property type="entry name" value="GNAT"/>
    <property type="match status" value="1"/>
</dbReference>
<dbReference type="EMBL" id="CM000914">
    <property type="protein sequence ID" value="EFG04169.2"/>
    <property type="molecule type" value="Genomic_DNA"/>
</dbReference>
<dbReference type="AlphaFoldDB" id="D5SJS6"/>
<evidence type="ECO:0000313" key="3">
    <source>
        <dbReference type="Proteomes" id="UP000002357"/>
    </source>
</evidence>
<evidence type="ECO:0000259" key="1">
    <source>
        <dbReference type="PROSITE" id="PS51186"/>
    </source>
</evidence>
<organism evidence="2 3">
    <name type="scientific">Streptomyces clavuligerus</name>
    <dbReference type="NCBI Taxonomy" id="1901"/>
    <lineage>
        <taxon>Bacteria</taxon>
        <taxon>Bacillati</taxon>
        <taxon>Actinomycetota</taxon>
        <taxon>Actinomycetes</taxon>
        <taxon>Kitasatosporales</taxon>
        <taxon>Streptomycetaceae</taxon>
        <taxon>Streptomyces</taxon>
    </lineage>
</organism>
<sequence>MYVRPAHRGERIGERLVHAFTAWARGKEAELVEVTAYAGNAGAVRFYERNGFAATTVTLEARL</sequence>